<name>A0A0M0LH96_9BACI</name>
<dbReference type="STRING" id="284581.AMD01_00870"/>
<proteinExistence type="predicted"/>
<keyword evidence="3" id="KW-1185">Reference proteome</keyword>
<dbReference type="PATRIC" id="fig|284581.3.peg.419"/>
<accession>A0A0M0LH96</accession>
<gene>
    <name evidence="2" type="ORF">AMD01_00870</name>
</gene>
<organism evidence="2 3">
    <name type="scientific">Priestia koreensis</name>
    <dbReference type="NCBI Taxonomy" id="284581"/>
    <lineage>
        <taxon>Bacteria</taxon>
        <taxon>Bacillati</taxon>
        <taxon>Bacillota</taxon>
        <taxon>Bacilli</taxon>
        <taxon>Bacillales</taxon>
        <taxon>Bacillaceae</taxon>
        <taxon>Priestia</taxon>
    </lineage>
</organism>
<protein>
    <submittedName>
        <fullName evidence="2">Uncharacterized protein</fullName>
    </submittedName>
</protein>
<evidence type="ECO:0000256" key="1">
    <source>
        <dbReference type="SAM" id="Coils"/>
    </source>
</evidence>
<dbReference type="AlphaFoldDB" id="A0A0M0LH96"/>
<reference evidence="3" key="1">
    <citation type="submission" date="2015-08" db="EMBL/GenBank/DDBJ databases">
        <title>Fjat-14210 dsm16467.</title>
        <authorList>
            <person name="Liu B."/>
            <person name="Wang J."/>
            <person name="Zhu Y."/>
            <person name="Liu G."/>
            <person name="Chen Q."/>
            <person name="Chen Z."/>
            <person name="Lan J."/>
            <person name="Che J."/>
            <person name="Ge C."/>
            <person name="Shi H."/>
            <person name="Pan Z."/>
            <person name="Liu X."/>
        </authorList>
    </citation>
    <scope>NUCLEOTIDE SEQUENCE [LARGE SCALE GENOMIC DNA]</scope>
    <source>
        <strain evidence="3">DSM 16467</strain>
    </source>
</reference>
<dbReference type="Proteomes" id="UP000037558">
    <property type="component" value="Unassembled WGS sequence"/>
</dbReference>
<dbReference type="OrthoDB" id="2679997at2"/>
<dbReference type="RefSeq" id="WP_053399496.1">
    <property type="nucleotide sequence ID" value="NZ_JAUKEN010000002.1"/>
</dbReference>
<evidence type="ECO:0000313" key="3">
    <source>
        <dbReference type="Proteomes" id="UP000037558"/>
    </source>
</evidence>
<evidence type="ECO:0000313" key="2">
    <source>
        <dbReference type="EMBL" id="KOO50346.1"/>
    </source>
</evidence>
<comment type="caution">
    <text evidence="2">The sequence shown here is derived from an EMBL/GenBank/DDBJ whole genome shotgun (WGS) entry which is preliminary data.</text>
</comment>
<feature type="coiled-coil region" evidence="1">
    <location>
        <begin position="19"/>
        <end position="87"/>
    </location>
</feature>
<dbReference type="EMBL" id="LILC01000002">
    <property type="protein sequence ID" value="KOO50346.1"/>
    <property type="molecule type" value="Genomic_DNA"/>
</dbReference>
<keyword evidence="1" id="KW-0175">Coiled coil</keyword>
<sequence>MNRKLPSSHDDDIQLKQKLIHYKAELNHYKQQVRQFERTLEQEKENTAFWRNKHSEALISSEKDAEIEELEKQLNLVKNELIEQRMVADGLKQKLARREPPQPVQEERFLKSDLIAFFMYSIIWPEQTDDPITVVGNVVIRNQTTKSLHAPILCLKVNQPSVTQLSGKMTDPGLDNTDTRSGVLQESSSEQWYYALPNWKEKIKQDGEYWLKPSSVSVIPPGGLLSFDSFQLSVTPSESISSILFQGYLYTDEWKEGTALLNKIILNFPV</sequence>